<organism evidence="2 3">
    <name type="scientific">Hyaloscypha bicolor E</name>
    <dbReference type="NCBI Taxonomy" id="1095630"/>
    <lineage>
        <taxon>Eukaryota</taxon>
        <taxon>Fungi</taxon>
        <taxon>Dikarya</taxon>
        <taxon>Ascomycota</taxon>
        <taxon>Pezizomycotina</taxon>
        <taxon>Leotiomycetes</taxon>
        <taxon>Helotiales</taxon>
        <taxon>Hyaloscyphaceae</taxon>
        <taxon>Hyaloscypha</taxon>
        <taxon>Hyaloscypha bicolor</taxon>
    </lineage>
</organism>
<dbReference type="OrthoDB" id="1262810at2759"/>
<sequence>MLCGVSRDIYTSVDSVVLELIQNADDATYGYAESENCTPYLKFALLPGKVILEYNEDGFTRDDVNRICDINQSNKGENDIGEKGIGFKSVFMMASKAHIESKEYSFSFRRNNVSEPKPSRNTERSPLFLRHIKKLSIVDHEAQFSTITTSYEELEERGVLTREDGDSEPDVKHFHIFRQVFDEIPTEGKKRKNPNAEVKLAFPFTPDHKPLIERQPDVFARLPINSTGVGLHFLVHSDFSTSANREAVDEKSAGNAVLLGKIAEVFQVAAKHFSNDPCLPLRHQWMEFLPDHSISSTFWSALRVKIESALKGTLFLRSRSGRVRLISDLRYLPEMFRDSPEEKSNPLFLDLPDDEKYLHPDYEAQLQRLRTLGLKDLTPEEMVDRVERDVKSKLLSCMRTNVEDIWHTHVAMFFLFCRDNYPTEWARLQELPLIPLFPGGYHNWTSNSNADVYFTTVGNLSVPTDLNISLITADAASCPARKLLFTALRVKDAPFNLSGHNIGLESSLSHLRFLWWTHPKDYTDDSKLYRRLHVFNEKKDQLFRLSSEIFFCSDDSFGVRELFPEWLRDVIGVQEYPRHVDRGNPTELSPIFERISKDCPDRVVGLLWAHWCEYNKQISEPIRQKVSDVRVPYTTGDGTSGKLKLRLSDLPLPALKKACESFALDACYPFLTLPGEVAGRDLTGWDCLTFFGVNKELNLQFYLWILFFFKKLKGGAVQERAESCQSALKEVRCFNKGLNVFVPTSPGSFSWNAPEECLWDAPSYMRSKIPLLARYRSITDASVPTEFFQETLLIRNTTSTDLLEELEFIRRRLPLPFCLFPRHCQHTCLGITIAVPRSPKRRTYTADTTSLASQLP</sequence>
<dbReference type="STRING" id="1095630.A0A2J6TLE5"/>
<gene>
    <name evidence="2" type="ORF">K444DRAFT_715137</name>
</gene>
<dbReference type="InterPro" id="IPR058210">
    <property type="entry name" value="SACS/Nov_dom"/>
</dbReference>
<dbReference type="GeneID" id="36596421"/>
<dbReference type="EMBL" id="KZ613779">
    <property type="protein sequence ID" value="PMD63840.1"/>
    <property type="molecule type" value="Genomic_DNA"/>
</dbReference>
<dbReference type="InterPro" id="IPR036890">
    <property type="entry name" value="HATPase_C_sf"/>
</dbReference>
<dbReference type="PANTHER" id="PTHR32387:SF0">
    <property type="entry name" value="PROTEIN NO VEIN"/>
    <property type="match status" value="1"/>
</dbReference>
<dbReference type="Pfam" id="PF25794">
    <property type="entry name" value="SACS"/>
    <property type="match status" value="1"/>
</dbReference>
<dbReference type="InterPro" id="IPR052957">
    <property type="entry name" value="Auxin_embryo_med"/>
</dbReference>
<feature type="domain" description="Sacsin/Nov" evidence="1">
    <location>
        <begin position="10"/>
        <end position="94"/>
    </location>
</feature>
<evidence type="ECO:0000259" key="1">
    <source>
        <dbReference type="Pfam" id="PF25794"/>
    </source>
</evidence>
<dbReference type="InParanoid" id="A0A2J6TLE5"/>
<dbReference type="AlphaFoldDB" id="A0A2J6TLE5"/>
<dbReference type="RefSeq" id="XP_024740744.1">
    <property type="nucleotide sequence ID" value="XM_024888345.1"/>
</dbReference>
<dbReference type="Gene3D" id="3.30.565.10">
    <property type="entry name" value="Histidine kinase-like ATPase, C-terminal domain"/>
    <property type="match status" value="1"/>
</dbReference>
<dbReference type="NCBIfam" id="NF047352">
    <property type="entry name" value="P_loop_sacsin"/>
    <property type="match status" value="1"/>
</dbReference>
<reference evidence="2 3" key="1">
    <citation type="submission" date="2016-04" db="EMBL/GenBank/DDBJ databases">
        <title>A degradative enzymes factory behind the ericoid mycorrhizal symbiosis.</title>
        <authorList>
            <consortium name="DOE Joint Genome Institute"/>
            <person name="Martino E."/>
            <person name="Morin E."/>
            <person name="Grelet G."/>
            <person name="Kuo A."/>
            <person name="Kohler A."/>
            <person name="Daghino S."/>
            <person name="Barry K."/>
            <person name="Choi C."/>
            <person name="Cichocki N."/>
            <person name="Clum A."/>
            <person name="Copeland A."/>
            <person name="Hainaut M."/>
            <person name="Haridas S."/>
            <person name="Labutti K."/>
            <person name="Lindquist E."/>
            <person name="Lipzen A."/>
            <person name="Khouja H.-R."/>
            <person name="Murat C."/>
            <person name="Ohm R."/>
            <person name="Olson A."/>
            <person name="Spatafora J."/>
            <person name="Veneault-Fourrey C."/>
            <person name="Henrissat B."/>
            <person name="Grigoriev I."/>
            <person name="Martin F."/>
            <person name="Perotto S."/>
        </authorList>
    </citation>
    <scope>NUCLEOTIDE SEQUENCE [LARGE SCALE GENOMIC DNA]</scope>
    <source>
        <strain evidence="2 3">E</strain>
    </source>
</reference>
<accession>A0A2J6TLE5</accession>
<dbReference type="PANTHER" id="PTHR32387">
    <property type="entry name" value="WU:FJ29H11"/>
    <property type="match status" value="1"/>
</dbReference>
<name>A0A2J6TLE5_9HELO</name>
<keyword evidence="3" id="KW-1185">Reference proteome</keyword>
<dbReference type="Proteomes" id="UP000235371">
    <property type="component" value="Unassembled WGS sequence"/>
</dbReference>
<proteinExistence type="predicted"/>
<evidence type="ECO:0000313" key="2">
    <source>
        <dbReference type="EMBL" id="PMD63840.1"/>
    </source>
</evidence>
<protein>
    <recommendedName>
        <fullName evidence="1">Sacsin/Nov domain-containing protein</fullName>
    </recommendedName>
</protein>
<dbReference type="SUPFAM" id="SSF55874">
    <property type="entry name" value="ATPase domain of HSP90 chaperone/DNA topoisomerase II/histidine kinase"/>
    <property type="match status" value="1"/>
</dbReference>
<evidence type="ECO:0000313" key="3">
    <source>
        <dbReference type="Proteomes" id="UP000235371"/>
    </source>
</evidence>